<dbReference type="PATRIC" id="fig|84022.5.peg.3006"/>
<reference evidence="2 3" key="1">
    <citation type="submission" date="2014-10" db="EMBL/GenBank/DDBJ databases">
        <title>Genome sequence of Clostridium aceticum DSM 1496.</title>
        <authorList>
            <person name="Poehlein A."/>
            <person name="Schiel-Bengelsdorf B."/>
            <person name="Gottschalk G."/>
            <person name="Duerre P."/>
            <person name="Daniel R."/>
        </authorList>
    </citation>
    <scope>NUCLEOTIDE SEQUENCE [LARGE SCALE GENOMIC DNA]</scope>
    <source>
        <strain evidence="2 3">DSM 1496</strain>
    </source>
</reference>
<dbReference type="AlphaFoldDB" id="A0A0D8ICU9"/>
<keyword evidence="3" id="KW-1185">Reference proteome</keyword>
<dbReference type="KEGG" id="cace:CACET_c15530"/>
<dbReference type="RefSeq" id="WP_044823754.1">
    <property type="nucleotide sequence ID" value="NZ_CP009687.1"/>
</dbReference>
<protein>
    <submittedName>
        <fullName evidence="2">Phage integrase family protein</fullName>
    </submittedName>
</protein>
<name>A0A0D8ICU9_9CLOT</name>
<dbReference type="InterPro" id="IPR011010">
    <property type="entry name" value="DNA_brk_join_enz"/>
</dbReference>
<dbReference type="Proteomes" id="UP000035704">
    <property type="component" value="Chromosome"/>
</dbReference>
<sequence length="189" mass="22404">MNTVEPIRDIDVVYDIAEYLRVRNQRDYVMWMFGIHTGLRISDILKLRVRDVKDKEFIYLREKKRKKERKIILHYDLRQIINEYIHDKENYEYLFKSRKGTNQPISAVQAWRIIKGAAKAFGVECVATHSMRKTHGYIIYILSEKDPVAVKEALNQGDVSSALRYIGVRQDMVDKHVKKLGDYISQKRK</sequence>
<dbReference type="Pfam" id="PF00589">
    <property type="entry name" value="Phage_integrase"/>
    <property type="match status" value="1"/>
</dbReference>
<dbReference type="PROSITE" id="PS51898">
    <property type="entry name" value="TYR_RECOMBINASE"/>
    <property type="match status" value="1"/>
</dbReference>
<dbReference type="GO" id="GO:0003677">
    <property type="term" value="F:DNA binding"/>
    <property type="evidence" value="ECO:0007669"/>
    <property type="project" value="InterPro"/>
</dbReference>
<dbReference type="SUPFAM" id="SSF56349">
    <property type="entry name" value="DNA breaking-rejoining enzymes"/>
    <property type="match status" value="1"/>
</dbReference>
<dbReference type="InterPro" id="IPR002104">
    <property type="entry name" value="Integrase_catalytic"/>
</dbReference>
<accession>A0A0D8ICU9</accession>
<dbReference type="EMBL" id="CP009687">
    <property type="protein sequence ID" value="AKL95002.1"/>
    <property type="molecule type" value="Genomic_DNA"/>
</dbReference>
<dbReference type="GO" id="GO:0006310">
    <property type="term" value="P:DNA recombination"/>
    <property type="evidence" value="ECO:0007669"/>
    <property type="project" value="UniProtKB-KW"/>
</dbReference>
<dbReference type="InterPro" id="IPR050090">
    <property type="entry name" value="Tyrosine_recombinase_XerCD"/>
</dbReference>
<evidence type="ECO:0000313" key="3">
    <source>
        <dbReference type="Proteomes" id="UP000035704"/>
    </source>
</evidence>
<dbReference type="PANTHER" id="PTHR30349:SF82">
    <property type="entry name" value="INTEGRASE_RECOMBINASE YOEC-RELATED"/>
    <property type="match status" value="1"/>
</dbReference>
<keyword evidence="1" id="KW-0233">DNA recombination</keyword>
<organism evidence="2 3">
    <name type="scientific">Clostridium aceticum</name>
    <dbReference type="NCBI Taxonomy" id="84022"/>
    <lineage>
        <taxon>Bacteria</taxon>
        <taxon>Bacillati</taxon>
        <taxon>Bacillota</taxon>
        <taxon>Clostridia</taxon>
        <taxon>Eubacteriales</taxon>
        <taxon>Clostridiaceae</taxon>
        <taxon>Clostridium</taxon>
    </lineage>
</organism>
<dbReference type="STRING" id="84022.CACET_c15530"/>
<gene>
    <name evidence="2" type="ORF">CACET_c15530</name>
</gene>
<dbReference type="Gene3D" id="1.10.443.10">
    <property type="entry name" value="Intergrase catalytic core"/>
    <property type="match status" value="1"/>
</dbReference>
<dbReference type="PANTHER" id="PTHR30349">
    <property type="entry name" value="PHAGE INTEGRASE-RELATED"/>
    <property type="match status" value="1"/>
</dbReference>
<proteinExistence type="predicted"/>
<dbReference type="OrthoDB" id="9788852at2"/>
<dbReference type="GO" id="GO:0015074">
    <property type="term" value="P:DNA integration"/>
    <property type="evidence" value="ECO:0007669"/>
    <property type="project" value="InterPro"/>
</dbReference>
<evidence type="ECO:0000313" key="2">
    <source>
        <dbReference type="EMBL" id="AKL95002.1"/>
    </source>
</evidence>
<evidence type="ECO:0000256" key="1">
    <source>
        <dbReference type="ARBA" id="ARBA00023172"/>
    </source>
</evidence>
<dbReference type="InterPro" id="IPR013762">
    <property type="entry name" value="Integrase-like_cat_sf"/>
</dbReference>